<dbReference type="OrthoDB" id="9801888at2"/>
<organism evidence="2 3">
    <name type="scientific">Spirosoma telluris</name>
    <dbReference type="NCBI Taxonomy" id="2183553"/>
    <lineage>
        <taxon>Bacteria</taxon>
        <taxon>Pseudomonadati</taxon>
        <taxon>Bacteroidota</taxon>
        <taxon>Cytophagia</taxon>
        <taxon>Cytophagales</taxon>
        <taxon>Cytophagaceae</taxon>
        <taxon>Spirosoma</taxon>
    </lineage>
</organism>
<dbReference type="InterPro" id="IPR014907">
    <property type="entry name" value="BT4734-like_N"/>
</dbReference>
<keyword evidence="3" id="KW-1185">Reference proteome</keyword>
<sequence length="267" mass="30042">MDSLIANPCPTVPCPTDGTDASLKSILSVEVSCFANYRTPDNPRTVNLLTWLTSEKYRKQVESVRAIEDKKQRDRIKATLPAISPSGLFSRREESALIRHSGLICLDIDLKGNESISNYSQLKEQLCRIKNVAYCGQSVSGTGYFVLIPIVHPKQHGSQFRALREIFQKKYGVRIDDTPDVSRLRGYSYDSDGYFNHEATPFGGLYTPPPLIPVRRDKFVYNNKSDDFSDIALRRCIRVIEDAPDGHKHAHLNRAAYTAGDTLQVAY</sequence>
<evidence type="ECO:0000259" key="1">
    <source>
        <dbReference type="Pfam" id="PF08800"/>
    </source>
</evidence>
<name>A0A327NEC4_9BACT</name>
<evidence type="ECO:0000313" key="2">
    <source>
        <dbReference type="EMBL" id="RAI73255.1"/>
    </source>
</evidence>
<dbReference type="Pfam" id="PF08800">
    <property type="entry name" value="BT4734-like_N"/>
    <property type="match status" value="1"/>
</dbReference>
<protein>
    <recommendedName>
        <fullName evidence="1">BT4734-like N-terminal domain-containing protein</fullName>
    </recommendedName>
</protein>
<proteinExistence type="predicted"/>
<evidence type="ECO:0000313" key="3">
    <source>
        <dbReference type="Proteomes" id="UP000249016"/>
    </source>
</evidence>
<dbReference type="Proteomes" id="UP000249016">
    <property type="component" value="Unassembled WGS sequence"/>
</dbReference>
<comment type="caution">
    <text evidence="2">The sequence shown here is derived from an EMBL/GenBank/DDBJ whole genome shotgun (WGS) entry which is preliminary data.</text>
</comment>
<accession>A0A327NEC4</accession>
<dbReference type="RefSeq" id="WP_111340137.1">
    <property type="nucleotide sequence ID" value="NZ_QLII01000001.1"/>
</dbReference>
<reference evidence="2 3" key="1">
    <citation type="submission" date="2018-06" db="EMBL/GenBank/DDBJ databases">
        <title>Spirosoma sp. HMF3257 Genome sequencing and assembly.</title>
        <authorList>
            <person name="Kang H."/>
            <person name="Cha I."/>
            <person name="Kim H."/>
            <person name="Kang J."/>
            <person name="Joh K."/>
        </authorList>
    </citation>
    <scope>NUCLEOTIDE SEQUENCE [LARGE SCALE GENOMIC DNA]</scope>
    <source>
        <strain evidence="2 3">HMF3257</strain>
    </source>
</reference>
<dbReference type="AlphaFoldDB" id="A0A327NEC4"/>
<dbReference type="EMBL" id="QLII01000001">
    <property type="protein sequence ID" value="RAI73255.1"/>
    <property type="molecule type" value="Genomic_DNA"/>
</dbReference>
<feature type="domain" description="BT4734-like N-terminal" evidence="1">
    <location>
        <begin position="76"/>
        <end position="195"/>
    </location>
</feature>
<gene>
    <name evidence="2" type="ORF">HMF3257_00345</name>
</gene>